<keyword evidence="2" id="KW-0813">Transport</keyword>
<evidence type="ECO:0000313" key="9">
    <source>
        <dbReference type="EMBL" id="PWH82207.1"/>
    </source>
</evidence>
<organism evidence="9 10">
    <name type="scientific">Brumimicrobium oceani</name>
    <dbReference type="NCBI Taxonomy" id="2100725"/>
    <lineage>
        <taxon>Bacteria</taxon>
        <taxon>Pseudomonadati</taxon>
        <taxon>Bacteroidota</taxon>
        <taxon>Flavobacteriia</taxon>
        <taxon>Flavobacteriales</taxon>
        <taxon>Crocinitomicaceae</taxon>
        <taxon>Brumimicrobium</taxon>
    </lineage>
</organism>
<feature type="transmembrane region" description="Helical" evidence="8">
    <location>
        <begin position="127"/>
        <end position="145"/>
    </location>
</feature>
<feature type="transmembrane region" description="Helical" evidence="8">
    <location>
        <begin position="506"/>
        <end position="526"/>
    </location>
</feature>
<dbReference type="Pfam" id="PF02386">
    <property type="entry name" value="TrkH"/>
    <property type="match status" value="1"/>
</dbReference>
<accession>A0A2U2X353</accession>
<dbReference type="RefSeq" id="WP_109360436.1">
    <property type="nucleotide sequence ID" value="NZ_QFRJ01000014.1"/>
</dbReference>
<dbReference type="PANTHER" id="PTHR32024">
    <property type="entry name" value="TRK SYSTEM POTASSIUM UPTAKE PROTEIN TRKG-RELATED"/>
    <property type="match status" value="1"/>
</dbReference>
<feature type="transmembrane region" description="Helical" evidence="8">
    <location>
        <begin position="222"/>
        <end position="245"/>
    </location>
</feature>
<dbReference type="AlphaFoldDB" id="A0A2U2X353"/>
<evidence type="ECO:0000256" key="2">
    <source>
        <dbReference type="ARBA" id="ARBA00022448"/>
    </source>
</evidence>
<feature type="transmembrane region" description="Helical" evidence="8">
    <location>
        <begin position="441"/>
        <end position="460"/>
    </location>
</feature>
<keyword evidence="4 8" id="KW-0812">Transmembrane</keyword>
<keyword evidence="3" id="KW-1003">Cell membrane</keyword>
<dbReference type="GO" id="GO:0030001">
    <property type="term" value="P:metal ion transport"/>
    <property type="evidence" value="ECO:0007669"/>
    <property type="project" value="UniProtKB-ARBA"/>
</dbReference>
<keyword evidence="6" id="KW-0406">Ion transport</keyword>
<feature type="transmembrane region" description="Helical" evidence="8">
    <location>
        <begin position="467"/>
        <end position="486"/>
    </location>
</feature>
<dbReference type="InterPro" id="IPR003445">
    <property type="entry name" value="Cat_transpt"/>
</dbReference>
<evidence type="ECO:0000256" key="4">
    <source>
        <dbReference type="ARBA" id="ARBA00022692"/>
    </source>
</evidence>
<evidence type="ECO:0000256" key="8">
    <source>
        <dbReference type="SAM" id="Phobius"/>
    </source>
</evidence>
<feature type="transmembrane region" description="Helical" evidence="8">
    <location>
        <begin position="92"/>
        <end position="115"/>
    </location>
</feature>
<gene>
    <name evidence="9" type="ORF">DIT68_13965</name>
</gene>
<feature type="transmembrane region" description="Helical" evidence="8">
    <location>
        <begin position="341"/>
        <end position="366"/>
    </location>
</feature>
<name>A0A2U2X353_9FLAO</name>
<feature type="transmembrane region" description="Helical" evidence="8">
    <location>
        <begin position="569"/>
        <end position="589"/>
    </location>
</feature>
<evidence type="ECO:0000256" key="3">
    <source>
        <dbReference type="ARBA" id="ARBA00022475"/>
    </source>
</evidence>
<dbReference type="GO" id="GO:0008324">
    <property type="term" value="F:monoatomic cation transmembrane transporter activity"/>
    <property type="evidence" value="ECO:0007669"/>
    <property type="project" value="InterPro"/>
</dbReference>
<comment type="subcellular location">
    <subcellularLocation>
        <location evidence="1">Cell membrane</location>
        <topology evidence="1">Multi-pass membrane protein</topology>
    </subcellularLocation>
</comment>
<feature type="transmembrane region" description="Helical" evidence="8">
    <location>
        <begin position="20"/>
        <end position="42"/>
    </location>
</feature>
<keyword evidence="7 8" id="KW-0472">Membrane</keyword>
<keyword evidence="10" id="KW-1185">Reference proteome</keyword>
<dbReference type="PANTHER" id="PTHR32024:SF1">
    <property type="entry name" value="KTR SYSTEM POTASSIUM UPTAKE PROTEIN B"/>
    <property type="match status" value="1"/>
</dbReference>
<dbReference type="EMBL" id="QFRJ01000014">
    <property type="protein sequence ID" value="PWH82207.1"/>
    <property type="molecule type" value="Genomic_DNA"/>
</dbReference>
<evidence type="ECO:0000256" key="5">
    <source>
        <dbReference type="ARBA" id="ARBA00022989"/>
    </source>
</evidence>
<proteinExistence type="predicted"/>
<evidence type="ECO:0000256" key="1">
    <source>
        <dbReference type="ARBA" id="ARBA00004651"/>
    </source>
</evidence>
<protein>
    <submittedName>
        <fullName evidence="9">ATPase</fullName>
    </submittedName>
</protein>
<reference evidence="9 10" key="2">
    <citation type="submission" date="2018-05" db="EMBL/GenBank/DDBJ databases">
        <authorList>
            <person name="Lanie J.A."/>
            <person name="Ng W.-L."/>
            <person name="Kazmierczak K.M."/>
            <person name="Andrzejewski T.M."/>
            <person name="Davidsen T.M."/>
            <person name="Wayne K.J."/>
            <person name="Tettelin H."/>
            <person name="Glass J.I."/>
            <person name="Rusch D."/>
            <person name="Podicherti R."/>
            <person name="Tsui H.-C.T."/>
            <person name="Winkler M.E."/>
        </authorList>
    </citation>
    <scope>NUCLEOTIDE SEQUENCE [LARGE SCALE GENOMIC DNA]</scope>
    <source>
        <strain evidence="9 10">C305</strain>
    </source>
</reference>
<sequence length="608" mass="68524">MLNDFREKVNLSLYNSKNAVLSLFRWLHIIIALSMMGVLTYYYGFPQTEESQEFLIRIIEFSFLFYIIRYFVKLIYDYNLFHYIRSNWLETIIVALLIVEGVSYNLFGIILAAHFFESIGFEGFAEFSNLTIQLFFVAYIFMEIFKKRDFRQYFKIHPGLLFTLSILGIILIGTGMLMLPEMTQDSYNISFIDSLFISTSSTSVTGLATIDIANILTFKGQIVVLFLIQVGALNTIAFAALYLLIAKFGIGIKQHDVIEDFVNNTSFLDTETMFYKIVKWTLAIEFLGFVCVFILLEPAGMFADTSDRIFHSLFHSISSFCNAGLTTIPNGLMNALVVDNYLLHGVTLGLFFLGGFGMIYLFDIFGVQSLRKRMKYPWKTLRFDTKITLYTTLFLLVLGAAVFYIFEYDRSLEGKSGFGALITTLFHSMTTRNAGFSTVDISALSLPVIVFFLFLMFVGASSGSSGGGIRVSTFAIMVSSVVSTIKRKPHVELFKRTIDNELVLKAYSIFVFFVVGNLIGIFALLVTEYQAIEAGKFMLIDIIFEHVSAASTVGLSTGITAELSEPGKIVLIIAMFVGRVGTLTIAYLFGKQVMSRRYKYPKGHTMIG</sequence>
<comment type="caution">
    <text evidence="9">The sequence shown here is derived from an EMBL/GenBank/DDBJ whole genome shotgun (WGS) entry which is preliminary data.</text>
</comment>
<feature type="transmembrane region" description="Helical" evidence="8">
    <location>
        <begin position="308"/>
        <end position="329"/>
    </location>
</feature>
<dbReference type="OrthoDB" id="9810952at2"/>
<feature type="transmembrane region" description="Helical" evidence="8">
    <location>
        <begin position="54"/>
        <end position="72"/>
    </location>
</feature>
<dbReference type="GO" id="GO:0005886">
    <property type="term" value="C:plasma membrane"/>
    <property type="evidence" value="ECO:0007669"/>
    <property type="project" value="UniProtKB-SubCell"/>
</dbReference>
<reference evidence="9 10" key="1">
    <citation type="submission" date="2018-05" db="EMBL/GenBank/DDBJ databases">
        <title>Brumimicrobium oceani sp. nov., isolated from coastal sediment.</title>
        <authorList>
            <person name="Kou Y."/>
        </authorList>
    </citation>
    <scope>NUCLEOTIDE SEQUENCE [LARGE SCALE GENOMIC DNA]</scope>
    <source>
        <strain evidence="9 10">C305</strain>
    </source>
</reference>
<evidence type="ECO:0000256" key="6">
    <source>
        <dbReference type="ARBA" id="ARBA00023065"/>
    </source>
</evidence>
<evidence type="ECO:0000256" key="7">
    <source>
        <dbReference type="ARBA" id="ARBA00023136"/>
    </source>
</evidence>
<dbReference type="Proteomes" id="UP000245370">
    <property type="component" value="Unassembled WGS sequence"/>
</dbReference>
<feature type="transmembrane region" description="Helical" evidence="8">
    <location>
        <begin position="157"/>
        <end position="179"/>
    </location>
</feature>
<keyword evidence="5 8" id="KW-1133">Transmembrane helix</keyword>
<feature type="transmembrane region" description="Helical" evidence="8">
    <location>
        <begin position="387"/>
        <end position="406"/>
    </location>
</feature>
<evidence type="ECO:0000313" key="10">
    <source>
        <dbReference type="Proteomes" id="UP000245370"/>
    </source>
</evidence>
<feature type="transmembrane region" description="Helical" evidence="8">
    <location>
        <begin position="277"/>
        <end position="296"/>
    </location>
</feature>